<evidence type="ECO:0000313" key="1">
    <source>
        <dbReference type="EMBL" id="MBZ0154714.1"/>
    </source>
</evidence>
<reference evidence="1" key="1">
    <citation type="journal article" date="2021" name="bioRxiv">
        <title>Unraveling nitrogen, sulfur and carbon metabolic pathways and microbial community transcriptional responses to substrate deprivation and toxicity stresses in a bioreactor mimicking anoxic brackish coastal sediment conditions.</title>
        <authorList>
            <person name="Martins P.D."/>
            <person name="Echeveste M.J."/>
            <person name="Arshad A."/>
            <person name="Kurth J."/>
            <person name="Ouboter H."/>
            <person name="Jetten M.S.M."/>
            <person name="Welte C.U."/>
        </authorList>
    </citation>
    <scope>NUCLEOTIDE SEQUENCE</scope>
    <source>
        <strain evidence="1">MAG_39</strain>
    </source>
</reference>
<accession>A0A953LYT4</accession>
<gene>
    <name evidence="1" type="ORF">K8I29_00695</name>
</gene>
<comment type="caution">
    <text evidence="1">The sequence shown here is derived from an EMBL/GenBank/DDBJ whole genome shotgun (WGS) entry which is preliminary data.</text>
</comment>
<dbReference type="AlphaFoldDB" id="A0A953LYT4"/>
<evidence type="ECO:0000313" key="2">
    <source>
        <dbReference type="Proteomes" id="UP000705867"/>
    </source>
</evidence>
<dbReference type="Proteomes" id="UP000705867">
    <property type="component" value="Unassembled WGS sequence"/>
</dbReference>
<organism evidence="1 2">
    <name type="scientific">Candidatus Nitrobium versatile</name>
    <dbReference type="NCBI Taxonomy" id="2884831"/>
    <lineage>
        <taxon>Bacteria</taxon>
        <taxon>Pseudomonadati</taxon>
        <taxon>Nitrospirota</taxon>
        <taxon>Nitrospiria</taxon>
        <taxon>Nitrospirales</taxon>
        <taxon>Nitrospiraceae</taxon>
        <taxon>Candidatus Nitrobium</taxon>
    </lineage>
</organism>
<proteinExistence type="predicted"/>
<protein>
    <submittedName>
        <fullName evidence="1">Uncharacterized protein</fullName>
    </submittedName>
</protein>
<dbReference type="EMBL" id="JAIOIV010000010">
    <property type="protein sequence ID" value="MBZ0154714.1"/>
    <property type="molecule type" value="Genomic_DNA"/>
</dbReference>
<reference evidence="1" key="2">
    <citation type="submission" date="2021-08" db="EMBL/GenBank/DDBJ databases">
        <authorList>
            <person name="Dalcin Martins P."/>
        </authorList>
    </citation>
    <scope>NUCLEOTIDE SEQUENCE</scope>
    <source>
        <strain evidence="1">MAG_39</strain>
    </source>
</reference>
<sequence length="88" mass="10614">MEKTYLRKELRELLKSMDFVSNKLLVDEKAAGKDFQIYFKIYQQLGLAWEYLGQQCKYWDGYRKTREKHEVCKICGKVKTLKNKKNVK</sequence>
<name>A0A953LYT4_9BACT</name>